<evidence type="ECO:0000313" key="3">
    <source>
        <dbReference type="Proteomes" id="UP000226192"/>
    </source>
</evidence>
<organism evidence="2 3">
    <name type="scientific">Ophiocordyceps australis</name>
    <dbReference type="NCBI Taxonomy" id="1399860"/>
    <lineage>
        <taxon>Eukaryota</taxon>
        <taxon>Fungi</taxon>
        <taxon>Dikarya</taxon>
        <taxon>Ascomycota</taxon>
        <taxon>Pezizomycotina</taxon>
        <taxon>Sordariomycetes</taxon>
        <taxon>Hypocreomycetidae</taxon>
        <taxon>Hypocreales</taxon>
        <taxon>Ophiocordycipitaceae</taxon>
        <taxon>Ophiocordyceps</taxon>
    </lineage>
</organism>
<reference evidence="2 3" key="1">
    <citation type="submission" date="2017-06" db="EMBL/GenBank/DDBJ databases">
        <title>Ant-infecting Ophiocordyceps genomes reveal a high diversity of potential behavioral manipulation genes and a possible major role for enterotoxins.</title>
        <authorList>
            <person name="De Bekker C."/>
            <person name="Evans H.C."/>
            <person name="Brachmann A."/>
            <person name="Hughes D.P."/>
        </authorList>
    </citation>
    <scope>NUCLEOTIDE SEQUENCE [LARGE SCALE GENOMIC DNA]</scope>
    <source>
        <strain evidence="2 3">Map64</strain>
    </source>
</reference>
<dbReference type="Proteomes" id="UP000226192">
    <property type="component" value="Unassembled WGS sequence"/>
</dbReference>
<accession>A0A2C5Y1B4</accession>
<name>A0A2C5Y1B4_9HYPO</name>
<dbReference type="EMBL" id="NJET01000134">
    <property type="protein sequence ID" value="PHH60671.1"/>
    <property type="molecule type" value="Genomic_DNA"/>
</dbReference>
<protein>
    <submittedName>
        <fullName evidence="2">Uncharacterized protein</fullName>
    </submittedName>
</protein>
<proteinExistence type="predicted"/>
<sequence>METRMRKMAQAGKKGRLVVANVESGLTKISDQDVRQLTRLLFIDERQGDREWLDSQEEQMKQLPACLRRPRGLISRLAIRMAQHGAPFWPEAARLCMMHKQLDARVIRRVMALVANECVMHTNRLRGLRRHKHGMEPAVRCWLDRVDSLTSLWMGKGLFEQVFGREPETGMRPRGPTAERDRCEACMLAVFGTDTQALVDTRASLVARYASQRRRRRRTRQPRLLRVVEAWIDNFDEALAGMIRLQSESLAPSIARLRSEWREERERRRALHPRRGSPVGWAEVTREGLPVPRRNMGLVRDARGKPLAQQRHKLTRANMEAHLRMSTTAVFAGSRRRKRRGVLDDNEARRPDVHKWLAEVAEAEARQDDEEDVAQRWVCVDADYYEYVGGTPVDALARSQESLLESSSSDDEAAMDGYSVASAVPQPLLYAKEEGKRVPAASCCHDEGQDDDVASYYFAQADEYPEARRDESRGGYGKDDDDARLLHDLQQCGIGVEGLEGGNGDDEDEALWSSSVYSSEGGAPPLGNWI</sequence>
<dbReference type="OrthoDB" id="3786931at2759"/>
<keyword evidence="3" id="KW-1185">Reference proteome</keyword>
<evidence type="ECO:0000256" key="1">
    <source>
        <dbReference type="SAM" id="MobiDB-lite"/>
    </source>
</evidence>
<evidence type="ECO:0000313" key="2">
    <source>
        <dbReference type="EMBL" id="PHH60671.1"/>
    </source>
</evidence>
<gene>
    <name evidence="2" type="ORF">CDD81_1357</name>
</gene>
<dbReference type="AlphaFoldDB" id="A0A2C5Y1B4"/>
<feature type="compositionally biased region" description="Basic and acidic residues" evidence="1">
    <location>
        <begin position="465"/>
        <end position="482"/>
    </location>
</feature>
<feature type="region of interest" description="Disordered" evidence="1">
    <location>
        <begin position="462"/>
        <end position="482"/>
    </location>
</feature>
<comment type="caution">
    <text evidence="2">The sequence shown here is derived from an EMBL/GenBank/DDBJ whole genome shotgun (WGS) entry which is preliminary data.</text>
</comment>
<dbReference type="STRING" id="1399860.A0A2C5Y1B4"/>